<dbReference type="AlphaFoldDB" id="A0A1X7BNN4"/>
<keyword evidence="3" id="KW-1185">Reference proteome</keyword>
<name>A0A1X7BNN4_9RHOB</name>
<dbReference type="OrthoDB" id="9792626at2"/>
<dbReference type="SUPFAM" id="SSF54593">
    <property type="entry name" value="Glyoxalase/Bleomycin resistance protein/Dihydroxybiphenyl dioxygenase"/>
    <property type="match status" value="2"/>
</dbReference>
<dbReference type="InterPro" id="IPR029068">
    <property type="entry name" value="Glyas_Bleomycin-R_OHBP_Dase"/>
</dbReference>
<keyword evidence="2" id="KW-0560">Oxidoreductase</keyword>
<dbReference type="PANTHER" id="PTHR43279">
    <property type="entry name" value="CATECHOL-2,3-DIOXYGENASE"/>
    <property type="match status" value="1"/>
</dbReference>
<dbReference type="PANTHER" id="PTHR43279:SF1">
    <property type="entry name" value="CATECHOL-2,3-DIOXYGENASE"/>
    <property type="match status" value="1"/>
</dbReference>
<dbReference type="EC" id="1.13.11.2" evidence="2"/>
<feature type="domain" description="VOC" evidence="1">
    <location>
        <begin position="24"/>
        <end position="143"/>
    </location>
</feature>
<accession>A0A1X7BNN4</accession>
<dbReference type="InterPro" id="IPR037523">
    <property type="entry name" value="VOC_core"/>
</dbReference>
<dbReference type="InterPro" id="IPR004360">
    <property type="entry name" value="Glyas_Fos-R_dOase_dom"/>
</dbReference>
<evidence type="ECO:0000313" key="3">
    <source>
        <dbReference type="Proteomes" id="UP000193224"/>
    </source>
</evidence>
<dbReference type="RefSeq" id="WP_085799200.1">
    <property type="nucleotide sequence ID" value="NZ_FWXB01000003.1"/>
</dbReference>
<dbReference type="Gene3D" id="3.10.180.10">
    <property type="entry name" value="2,3-Dihydroxybiphenyl 1,2-Dioxygenase, domain 1"/>
    <property type="match status" value="2"/>
</dbReference>
<dbReference type="GO" id="GO:0018577">
    <property type="term" value="F:catechol 2,3-dioxygenase activity"/>
    <property type="evidence" value="ECO:0007669"/>
    <property type="project" value="UniProtKB-EC"/>
</dbReference>
<gene>
    <name evidence="2" type="primary">catE_1</name>
    <name evidence="2" type="ORF">ROA7745_01033</name>
</gene>
<evidence type="ECO:0000313" key="2">
    <source>
        <dbReference type="EMBL" id="SMC11222.1"/>
    </source>
</evidence>
<dbReference type="EMBL" id="FWXB01000003">
    <property type="protein sequence ID" value="SMC11222.1"/>
    <property type="molecule type" value="Genomic_DNA"/>
</dbReference>
<organism evidence="2 3">
    <name type="scientific">Roseovarius aestuarii</name>
    <dbReference type="NCBI Taxonomy" id="475083"/>
    <lineage>
        <taxon>Bacteria</taxon>
        <taxon>Pseudomonadati</taxon>
        <taxon>Pseudomonadota</taxon>
        <taxon>Alphaproteobacteria</taxon>
        <taxon>Rhodobacterales</taxon>
        <taxon>Roseobacteraceae</taxon>
        <taxon>Roseovarius</taxon>
    </lineage>
</organism>
<evidence type="ECO:0000259" key="1">
    <source>
        <dbReference type="PROSITE" id="PS51819"/>
    </source>
</evidence>
<dbReference type="PROSITE" id="PS51819">
    <property type="entry name" value="VOC"/>
    <property type="match status" value="1"/>
</dbReference>
<keyword evidence="2" id="KW-0223">Dioxygenase</keyword>
<protein>
    <submittedName>
        <fullName evidence="2">Catechol-2,3-dioxygenase</fullName>
        <ecNumber evidence="2">1.13.11.2</ecNumber>
    </submittedName>
</protein>
<sequence length="298" mass="32793">MSQVHLKPADGKYAEFRAGPPSEMPAHVASSELIVRDLQEMAAWYEDVIGLEYLNGDVGQIKMGIAGEPLLTLTQDVEAELAPKSAPGLFHNAFVVPSRAALARWFAHVVDSKITLSGASNHLVSEAIYLDDPEGNGIEVYRDTPRSEWTFDDNDFVQMASLPMDLDRLYAEGKGQPWSGMEAGTSLGHIHLKVSSYSDINAFAQDLLGFDLMLGYTSAWFYATGGYHHHISANEWHSKGHPARDDSMTGLKSYTLQFNDRSLLDQVAARLPDSGYTYSIGDDEIVVRDPSGIDVRLV</sequence>
<proteinExistence type="predicted"/>
<reference evidence="2 3" key="1">
    <citation type="submission" date="2017-03" db="EMBL/GenBank/DDBJ databases">
        <authorList>
            <person name="Afonso C.L."/>
            <person name="Miller P.J."/>
            <person name="Scott M.A."/>
            <person name="Spackman E."/>
            <person name="Goraichik I."/>
            <person name="Dimitrov K.M."/>
            <person name="Suarez D.L."/>
            <person name="Swayne D.E."/>
        </authorList>
    </citation>
    <scope>NUCLEOTIDE SEQUENCE [LARGE SCALE GENOMIC DNA]</scope>
    <source>
        <strain evidence="2 3">CECT 7745</strain>
    </source>
</reference>
<dbReference type="Pfam" id="PF00903">
    <property type="entry name" value="Glyoxalase"/>
    <property type="match status" value="1"/>
</dbReference>
<dbReference type="Proteomes" id="UP000193224">
    <property type="component" value="Unassembled WGS sequence"/>
</dbReference>